<gene>
    <name evidence="1" type="ORF">L5515_015341</name>
</gene>
<dbReference type="AlphaFoldDB" id="A0AAE9J817"/>
<evidence type="ECO:0000313" key="1">
    <source>
        <dbReference type="EMBL" id="UMM19938.1"/>
    </source>
</evidence>
<proteinExistence type="predicted"/>
<protein>
    <submittedName>
        <fullName evidence="1">Uncharacterized protein</fullName>
    </submittedName>
</protein>
<sequence length="122" mass="13971">MLEALDSAAKGSFENFKEEFLTGFEEDTKDPTWSPEDEEFHSMTVYNDVVDLPNNPNVNQFSQGDFVELERVKDSVAYYGSPSGFNNNGTRLRPSLKSMSTLFQFIKDHNHLQKLCDYENTS</sequence>
<organism evidence="1 2">
    <name type="scientific">Caenorhabditis briggsae</name>
    <dbReference type="NCBI Taxonomy" id="6238"/>
    <lineage>
        <taxon>Eukaryota</taxon>
        <taxon>Metazoa</taxon>
        <taxon>Ecdysozoa</taxon>
        <taxon>Nematoda</taxon>
        <taxon>Chromadorea</taxon>
        <taxon>Rhabditida</taxon>
        <taxon>Rhabditina</taxon>
        <taxon>Rhabditomorpha</taxon>
        <taxon>Rhabditoidea</taxon>
        <taxon>Rhabditidae</taxon>
        <taxon>Peloderinae</taxon>
        <taxon>Caenorhabditis</taxon>
    </lineage>
</organism>
<name>A0AAE9J817_CAEBR</name>
<accession>A0AAE9J817</accession>
<keyword evidence="2" id="KW-1185">Reference proteome</keyword>
<reference evidence="1 2" key="1">
    <citation type="submission" date="2022-04" db="EMBL/GenBank/DDBJ databases">
        <title>Chromosome-level reference genomes for two strains of Caenorhabditis briggsae: an improved platform for comparative genomics.</title>
        <authorList>
            <person name="Stevens L."/>
            <person name="Andersen E."/>
        </authorList>
    </citation>
    <scope>NUCLEOTIDE SEQUENCE [LARGE SCALE GENOMIC DNA]</scope>
    <source>
        <strain evidence="1">VX34</strain>
        <tissue evidence="1">Whole-organism</tissue>
    </source>
</reference>
<evidence type="ECO:0000313" key="2">
    <source>
        <dbReference type="Proteomes" id="UP000829354"/>
    </source>
</evidence>
<dbReference type="Proteomes" id="UP000829354">
    <property type="component" value="Chromosome II"/>
</dbReference>
<dbReference type="EMBL" id="CP092621">
    <property type="protein sequence ID" value="UMM19938.1"/>
    <property type="molecule type" value="Genomic_DNA"/>
</dbReference>